<comment type="caution">
    <text evidence="1">The sequence shown here is derived from an EMBL/GenBank/DDBJ whole genome shotgun (WGS) entry which is preliminary data.</text>
</comment>
<protein>
    <submittedName>
        <fullName evidence="1">10296_t:CDS:1</fullName>
    </submittedName>
</protein>
<accession>A0ACA9NYE9</accession>
<sequence>ICRLLLDYFISEMSANQDDPVYNEYVNLKISLNSTSSLPDSKSTNGTEGTRPLVQPIEGEPKNYTIRYTFGSMSPQHKIIEETSGIK</sequence>
<evidence type="ECO:0000313" key="2">
    <source>
        <dbReference type="Proteomes" id="UP000789525"/>
    </source>
</evidence>
<proteinExistence type="predicted"/>
<keyword evidence="2" id="KW-1185">Reference proteome</keyword>
<organism evidence="1 2">
    <name type="scientific">Acaulospora colombiana</name>
    <dbReference type="NCBI Taxonomy" id="27376"/>
    <lineage>
        <taxon>Eukaryota</taxon>
        <taxon>Fungi</taxon>
        <taxon>Fungi incertae sedis</taxon>
        <taxon>Mucoromycota</taxon>
        <taxon>Glomeromycotina</taxon>
        <taxon>Glomeromycetes</taxon>
        <taxon>Diversisporales</taxon>
        <taxon>Acaulosporaceae</taxon>
        <taxon>Acaulospora</taxon>
    </lineage>
</organism>
<feature type="non-terminal residue" evidence="1">
    <location>
        <position position="1"/>
    </location>
</feature>
<gene>
    <name evidence="1" type="ORF">ACOLOM_LOCUS9247</name>
</gene>
<name>A0ACA9NYE9_9GLOM</name>
<evidence type="ECO:0000313" key="1">
    <source>
        <dbReference type="EMBL" id="CAG8678827.1"/>
    </source>
</evidence>
<reference evidence="1" key="1">
    <citation type="submission" date="2021-06" db="EMBL/GenBank/DDBJ databases">
        <authorList>
            <person name="Kallberg Y."/>
            <person name="Tangrot J."/>
            <person name="Rosling A."/>
        </authorList>
    </citation>
    <scope>NUCLEOTIDE SEQUENCE</scope>
    <source>
        <strain evidence="1">CL356</strain>
    </source>
</reference>
<dbReference type="EMBL" id="CAJVPT010026305">
    <property type="protein sequence ID" value="CAG8678827.1"/>
    <property type="molecule type" value="Genomic_DNA"/>
</dbReference>
<dbReference type="Proteomes" id="UP000789525">
    <property type="component" value="Unassembled WGS sequence"/>
</dbReference>